<feature type="domain" description="MucB/RseB N-terminal" evidence="3">
    <location>
        <begin position="205"/>
        <end position="257"/>
    </location>
</feature>
<dbReference type="InterPro" id="IPR033434">
    <property type="entry name" value="MucB/RseB_N"/>
</dbReference>
<accession>A0A6P0H4W7</accession>
<reference evidence="5 7" key="2">
    <citation type="submission" date="2020-02" db="EMBL/GenBank/DDBJ databases">
        <title>The WGS of Modestobacter muralis DSM 100205.</title>
        <authorList>
            <person name="Jiang Z."/>
        </authorList>
    </citation>
    <scope>NUCLEOTIDE SEQUENCE [LARGE SCALE GENOMIC DNA]</scope>
    <source>
        <strain evidence="5 7">DSM 100205</strain>
    </source>
</reference>
<reference evidence="4 6" key="1">
    <citation type="submission" date="2020-01" db="EMBL/GenBank/DDBJ databases">
        <title>the WGS Modestobacter muralis CPCC 204518.</title>
        <authorList>
            <person name="Jiang Z."/>
        </authorList>
    </citation>
    <scope>NUCLEOTIDE SEQUENCE [LARGE SCALE GENOMIC DNA]</scope>
    <source>
        <strain evidence="4 6">DSM 100205</strain>
    </source>
</reference>
<dbReference type="Proteomes" id="UP000468828">
    <property type="component" value="Unassembled WGS sequence"/>
</dbReference>
<organism evidence="5 7">
    <name type="scientific">Modestobacter muralis</name>
    <dbReference type="NCBI Taxonomy" id="1608614"/>
    <lineage>
        <taxon>Bacteria</taxon>
        <taxon>Bacillati</taxon>
        <taxon>Actinomycetota</taxon>
        <taxon>Actinomycetes</taxon>
        <taxon>Geodermatophilales</taxon>
        <taxon>Geodermatophilaceae</taxon>
        <taxon>Modestobacter</taxon>
    </lineage>
</organism>
<dbReference type="AlphaFoldDB" id="A0A6P0H4W7"/>
<feature type="region of interest" description="Disordered" evidence="1">
    <location>
        <begin position="1"/>
        <end position="37"/>
    </location>
</feature>
<feature type="compositionally biased region" description="Low complexity" evidence="1">
    <location>
        <begin position="14"/>
        <end position="37"/>
    </location>
</feature>
<evidence type="ECO:0000313" key="7">
    <source>
        <dbReference type="Proteomes" id="UP000471152"/>
    </source>
</evidence>
<evidence type="ECO:0000313" key="6">
    <source>
        <dbReference type="Proteomes" id="UP000468828"/>
    </source>
</evidence>
<evidence type="ECO:0000256" key="2">
    <source>
        <dbReference type="SAM" id="Phobius"/>
    </source>
</evidence>
<keyword evidence="2" id="KW-0472">Membrane</keyword>
<keyword evidence="6" id="KW-1185">Reference proteome</keyword>
<keyword evidence="2" id="KW-1133">Transmembrane helix</keyword>
<name>A0A6P0H4W7_9ACTN</name>
<comment type="caution">
    <text evidence="5">The sequence shown here is derived from an EMBL/GenBank/DDBJ whole genome shotgun (WGS) entry which is preliminary data.</text>
</comment>
<protein>
    <submittedName>
        <fullName evidence="5">Transcriptional regulator</fullName>
    </submittedName>
</protein>
<proteinExistence type="predicted"/>
<dbReference type="Pfam" id="PF03888">
    <property type="entry name" value="MucB_RseB"/>
    <property type="match status" value="1"/>
</dbReference>
<dbReference type="Gene3D" id="2.50.20.10">
    <property type="entry name" value="Lipoprotein localisation LolA/LolB/LppX"/>
    <property type="match status" value="1"/>
</dbReference>
<evidence type="ECO:0000313" key="4">
    <source>
        <dbReference type="EMBL" id="NEK94030.1"/>
    </source>
</evidence>
<keyword evidence="2" id="KW-0812">Transmembrane</keyword>
<sequence length="413" mass="41478">MGTDRRGPGGPSHVVLPGGPRRVLPGRRAGLSARPGTGCRRTVARVGRRRTGAARRWAAVGGGVAVLLALPPLIGALPASDAGTSAADLRRAALDSTGVAFAGYAQAAGGLALPVGEQLTGVADLLSDRTTMRTWYRGVGDWRVDVVSPTGETGVHADASGTWTWDYVANAATRTADTALALPSAPDLLPSALGRRLLSEAGDAELSRFGADRVAGRDALGLRVVPAEESASVGRVDVWVDAASGLPLRVQVFGAAGGEPAVDTSFLELDLTTPPAEVVDFAVPAAAGIREGQAPQLLLAATRGTRDSTLVLPAALAGLDRRTIEGAPARVGVYGRGVTLLTVGALPGRASDGLRTALAGAPGAVVDDLGVRIAAGPLGLMLADGPDGAVLLTGTVTLDALAAAATELTGEAP</sequence>
<dbReference type="EMBL" id="JAAGWH010000014">
    <property type="protein sequence ID" value="NEK94030.1"/>
    <property type="molecule type" value="Genomic_DNA"/>
</dbReference>
<evidence type="ECO:0000256" key="1">
    <source>
        <dbReference type="SAM" id="MobiDB-lite"/>
    </source>
</evidence>
<evidence type="ECO:0000259" key="3">
    <source>
        <dbReference type="Pfam" id="PF03888"/>
    </source>
</evidence>
<feature type="transmembrane region" description="Helical" evidence="2">
    <location>
        <begin position="57"/>
        <end position="77"/>
    </location>
</feature>
<evidence type="ECO:0000313" key="5">
    <source>
        <dbReference type="EMBL" id="NEN50797.1"/>
    </source>
</evidence>
<dbReference type="Proteomes" id="UP000471152">
    <property type="component" value="Unassembled WGS sequence"/>
</dbReference>
<gene>
    <name evidence="5" type="ORF">G3R41_07555</name>
    <name evidence="4" type="ORF">GCU67_07555</name>
</gene>
<dbReference type="EMBL" id="JAAGWB010000014">
    <property type="protein sequence ID" value="NEN50797.1"/>
    <property type="molecule type" value="Genomic_DNA"/>
</dbReference>